<accession>A0ABR4D017</accession>
<feature type="region of interest" description="Disordered" evidence="1">
    <location>
        <begin position="354"/>
        <end position="375"/>
    </location>
</feature>
<dbReference type="Proteomes" id="UP001595075">
    <property type="component" value="Unassembled WGS sequence"/>
</dbReference>
<gene>
    <name evidence="2" type="ORF">VTL71DRAFT_421</name>
</gene>
<comment type="caution">
    <text evidence="2">The sequence shown here is derived from an EMBL/GenBank/DDBJ whole genome shotgun (WGS) entry which is preliminary data.</text>
</comment>
<evidence type="ECO:0000313" key="3">
    <source>
        <dbReference type="Proteomes" id="UP001595075"/>
    </source>
</evidence>
<dbReference type="EMBL" id="JAZHXI010000001">
    <property type="protein sequence ID" value="KAL2075478.1"/>
    <property type="molecule type" value="Genomic_DNA"/>
</dbReference>
<feature type="compositionally biased region" description="Low complexity" evidence="1">
    <location>
        <begin position="163"/>
        <end position="172"/>
    </location>
</feature>
<sequence>MPLSNLWKRAFEAVKNSKPFRAVKKVQTFLDARKVFSTEELQELVREKLLKSVNRRTLTEPVAAESIFGEEYHDEELDAILRLVPQPLQRRAQVQDSPSLHSERASIEEEPFCISPTAPLPPLPLSHLELHLHLQSRPPSHQTYPRYQPPSSLQTRPPPRQTPIPQSRSPSRLQGGPSSRETTNSQSHPSSRLQTSPPPRQTIHPPERTMPDNNSSSWRRRSSSLRRHLSRRVRSRTSSSSSDKSLPSLPSQPIPTLDEMKGPMRRWAVRFDAEQVATSLWAQEIEEMYEKRAEDVAGGREFDTPLARLEFRSRDLEPELDGLAAGLRPRASTFGPLSNLDLGPPELSFAQRMESPLERPGTATSNATQRSGLRRVNAARNLRGRFFKLERRGTD</sequence>
<feature type="region of interest" description="Disordered" evidence="1">
    <location>
        <begin position="137"/>
        <end position="259"/>
    </location>
</feature>
<feature type="compositionally biased region" description="Low complexity" evidence="1">
    <location>
        <begin position="236"/>
        <end position="251"/>
    </location>
</feature>
<evidence type="ECO:0000313" key="2">
    <source>
        <dbReference type="EMBL" id="KAL2075478.1"/>
    </source>
</evidence>
<feature type="compositionally biased region" description="Polar residues" evidence="1">
    <location>
        <begin position="137"/>
        <end position="153"/>
    </location>
</feature>
<keyword evidence="3" id="KW-1185">Reference proteome</keyword>
<proteinExistence type="predicted"/>
<name>A0ABR4D017_9HELO</name>
<reference evidence="2 3" key="1">
    <citation type="journal article" date="2024" name="Commun. Biol.">
        <title>Comparative genomic analysis of thermophilic fungi reveals convergent evolutionary adaptations and gene losses.</title>
        <authorList>
            <person name="Steindorff A.S."/>
            <person name="Aguilar-Pontes M.V."/>
            <person name="Robinson A.J."/>
            <person name="Andreopoulos B."/>
            <person name="LaButti K."/>
            <person name="Kuo A."/>
            <person name="Mondo S."/>
            <person name="Riley R."/>
            <person name="Otillar R."/>
            <person name="Haridas S."/>
            <person name="Lipzen A."/>
            <person name="Grimwood J."/>
            <person name="Schmutz J."/>
            <person name="Clum A."/>
            <person name="Reid I.D."/>
            <person name="Moisan M.C."/>
            <person name="Butler G."/>
            <person name="Nguyen T.T.M."/>
            <person name="Dewar K."/>
            <person name="Conant G."/>
            <person name="Drula E."/>
            <person name="Henrissat B."/>
            <person name="Hansel C."/>
            <person name="Singer S."/>
            <person name="Hutchinson M.I."/>
            <person name="de Vries R.P."/>
            <person name="Natvig D.O."/>
            <person name="Powell A.J."/>
            <person name="Tsang A."/>
            <person name="Grigoriev I.V."/>
        </authorList>
    </citation>
    <scope>NUCLEOTIDE SEQUENCE [LARGE SCALE GENOMIC DNA]</scope>
    <source>
        <strain evidence="2 3">CBS 494.80</strain>
    </source>
</reference>
<feature type="compositionally biased region" description="Polar residues" evidence="1">
    <location>
        <begin position="176"/>
        <end position="195"/>
    </location>
</feature>
<feature type="compositionally biased region" description="Basic residues" evidence="1">
    <location>
        <begin position="218"/>
        <end position="235"/>
    </location>
</feature>
<feature type="compositionally biased region" description="Polar residues" evidence="1">
    <location>
        <begin position="362"/>
        <end position="371"/>
    </location>
</feature>
<organism evidence="2 3">
    <name type="scientific">Oculimacula yallundae</name>
    <dbReference type="NCBI Taxonomy" id="86028"/>
    <lineage>
        <taxon>Eukaryota</taxon>
        <taxon>Fungi</taxon>
        <taxon>Dikarya</taxon>
        <taxon>Ascomycota</taxon>
        <taxon>Pezizomycotina</taxon>
        <taxon>Leotiomycetes</taxon>
        <taxon>Helotiales</taxon>
        <taxon>Ploettnerulaceae</taxon>
        <taxon>Oculimacula</taxon>
    </lineage>
</organism>
<protein>
    <submittedName>
        <fullName evidence="2">Uncharacterized protein</fullName>
    </submittedName>
</protein>
<evidence type="ECO:0000256" key="1">
    <source>
        <dbReference type="SAM" id="MobiDB-lite"/>
    </source>
</evidence>